<protein>
    <submittedName>
        <fullName evidence="10">SIR2-domain-containing protein</fullName>
    </submittedName>
</protein>
<gene>
    <name evidence="10" type="ORF">EJ08DRAFT_670438</name>
</gene>
<dbReference type="Proteomes" id="UP000800235">
    <property type="component" value="Unassembled WGS sequence"/>
</dbReference>
<evidence type="ECO:0000256" key="6">
    <source>
        <dbReference type="ARBA" id="ARBA00023027"/>
    </source>
</evidence>
<dbReference type="Pfam" id="PF02146">
    <property type="entry name" value="SIR2"/>
    <property type="match status" value="1"/>
</dbReference>
<dbReference type="InterPro" id="IPR026590">
    <property type="entry name" value="Ssirtuin_cat_dom"/>
</dbReference>
<evidence type="ECO:0000256" key="1">
    <source>
        <dbReference type="ARBA" id="ARBA00001947"/>
    </source>
</evidence>
<dbReference type="GO" id="GO:0005634">
    <property type="term" value="C:nucleus"/>
    <property type="evidence" value="ECO:0007669"/>
    <property type="project" value="TreeGrafter"/>
</dbReference>
<feature type="binding site" evidence="7">
    <location>
        <position position="310"/>
    </location>
    <ligand>
        <name>Zn(2+)</name>
        <dbReference type="ChEBI" id="CHEBI:29105"/>
    </ligand>
</feature>
<dbReference type="GO" id="GO:0046872">
    <property type="term" value="F:metal ion binding"/>
    <property type="evidence" value="ECO:0007669"/>
    <property type="project" value="UniProtKB-KW"/>
</dbReference>
<feature type="binding site" evidence="7">
    <location>
        <position position="286"/>
    </location>
    <ligand>
        <name>Zn(2+)</name>
        <dbReference type="ChEBI" id="CHEBI:29105"/>
    </ligand>
</feature>
<dbReference type="GO" id="GO:0046970">
    <property type="term" value="F:histone H4K16 deacetylase activity, NAD-dependent"/>
    <property type="evidence" value="ECO:0007669"/>
    <property type="project" value="TreeGrafter"/>
</dbReference>
<dbReference type="InterPro" id="IPR029035">
    <property type="entry name" value="DHS-like_NAD/FAD-binding_dom"/>
</dbReference>
<dbReference type="OrthoDB" id="420264at2759"/>
<feature type="binding site" evidence="7">
    <location>
        <position position="289"/>
    </location>
    <ligand>
        <name>Zn(2+)</name>
        <dbReference type="ChEBI" id="CHEBI:29105"/>
    </ligand>
</feature>
<feature type="region of interest" description="Disordered" evidence="8">
    <location>
        <begin position="1"/>
        <end position="54"/>
    </location>
</feature>
<sequence>MQPVVLTKIEDVRTTVPQKRSPDGAEKEQAPNTDASTTSKHEEVGNGDDDQWQDSNSLYEEFLDDTEAFAYPAGQSFCTAQAAKQYRQRLHEIGLEEFVEETLVKGEVSVKTLCAAFGVRIPSWLQGESDEASYRLLGLAMLRELKKRQRIPGYENIDDAAKLLKTSENILVITGAGISTSLGIPDFRSKSTGFYTKLQAMGYHEPEEVFDLDTFDVDATTFYTLAGEILPDLDRWTPTHQFIRMIQDKGKLLRNYTQNIDNIESHAGIQSAKLIQCHGSWATATCRKCKHQVSGENIFEDVKAKRVAHCKKCIAELNAERPGMKRKRSSNGAHKSKKRSSGTDDDSDGQYDIPQPGVMKPDITFFGEDLPDKFFDALQNEDRLRVDLIIVIGTSMKVAPVSEIPQFVPASVPQIYISRDPIHHINFDINLLGDSDRVVAELCKRAGWDLKHEMLPTNEIINVEKHEVLENTYTVKAPKVEPTV</sequence>
<comment type="cofactor">
    <cofactor evidence="1">
        <name>Zn(2+)</name>
        <dbReference type="ChEBI" id="CHEBI:29105"/>
    </cofactor>
</comment>
<keyword evidence="6" id="KW-0520">NAD</keyword>
<evidence type="ECO:0000259" key="9">
    <source>
        <dbReference type="PROSITE" id="PS50305"/>
    </source>
</evidence>
<keyword evidence="5 7" id="KW-0862">Zinc</keyword>
<evidence type="ECO:0000256" key="7">
    <source>
        <dbReference type="PROSITE-ProRule" id="PRU00236"/>
    </source>
</evidence>
<feature type="region of interest" description="Disordered" evidence="8">
    <location>
        <begin position="321"/>
        <end position="357"/>
    </location>
</feature>
<dbReference type="PANTHER" id="PTHR11085:SF9">
    <property type="entry name" value="NAD-DEPENDENT PROTEIN DEACETYLASE SIRTUIN-1"/>
    <property type="match status" value="1"/>
</dbReference>
<evidence type="ECO:0000256" key="8">
    <source>
        <dbReference type="SAM" id="MobiDB-lite"/>
    </source>
</evidence>
<dbReference type="PANTHER" id="PTHR11085">
    <property type="entry name" value="NAD-DEPENDENT PROTEIN DEACYLASE SIRTUIN-5, MITOCHONDRIAL-RELATED"/>
    <property type="match status" value="1"/>
</dbReference>
<keyword evidence="4 7" id="KW-0479">Metal-binding</keyword>
<comment type="caution">
    <text evidence="10">The sequence shown here is derived from an EMBL/GenBank/DDBJ whole genome shotgun (WGS) entry which is preliminary data.</text>
</comment>
<evidence type="ECO:0000256" key="2">
    <source>
        <dbReference type="ARBA" id="ARBA00006924"/>
    </source>
</evidence>
<feature type="compositionally biased region" description="Basic residues" evidence="8">
    <location>
        <begin position="324"/>
        <end position="340"/>
    </location>
</feature>
<evidence type="ECO:0000256" key="5">
    <source>
        <dbReference type="ARBA" id="ARBA00022833"/>
    </source>
</evidence>
<evidence type="ECO:0000256" key="3">
    <source>
        <dbReference type="ARBA" id="ARBA00022679"/>
    </source>
</evidence>
<feature type="compositionally biased region" description="Basic and acidic residues" evidence="8">
    <location>
        <begin position="20"/>
        <end position="29"/>
    </location>
</feature>
<dbReference type="InterPro" id="IPR050134">
    <property type="entry name" value="NAD-dep_sirtuin_deacylases"/>
</dbReference>
<proteinExistence type="inferred from homology"/>
<accession>A0A9P4NSK3</accession>
<evidence type="ECO:0000313" key="10">
    <source>
        <dbReference type="EMBL" id="KAF2430529.1"/>
    </source>
</evidence>
<comment type="similarity">
    <text evidence="2">Belongs to the sirtuin family. Class I subfamily.</text>
</comment>
<feature type="domain" description="Deacetylase sirtuin-type" evidence="9">
    <location>
        <begin position="150"/>
        <end position="449"/>
    </location>
</feature>
<dbReference type="Gene3D" id="3.30.1600.10">
    <property type="entry name" value="SIR2/SIRT2 'Small Domain"/>
    <property type="match status" value="1"/>
</dbReference>
<reference evidence="10" key="1">
    <citation type="journal article" date="2020" name="Stud. Mycol.">
        <title>101 Dothideomycetes genomes: a test case for predicting lifestyles and emergence of pathogens.</title>
        <authorList>
            <person name="Haridas S."/>
            <person name="Albert R."/>
            <person name="Binder M."/>
            <person name="Bloem J."/>
            <person name="Labutti K."/>
            <person name="Salamov A."/>
            <person name="Andreopoulos B."/>
            <person name="Baker S."/>
            <person name="Barry K."/>
            <person name="Bills G."/>
            <person name="Bluhm B."/>
            <person name="Cannon C."/>
            <person name="Castanera R."/>
            <person name="Culley D."/>
            <person name="Daum C."/>
            <person name="Ezra D."/>
            <person name="Gonzalez J."/>
            <person name="Henrissat B."/>
            <person name="Kuo A."/>
            <person name="Liang C."/>
            <person name="Lipzen A."/>
            <person name="Lutzoni F."/>
            <person name="Magnuson J."/>
            <person name="Mondo S."/>
            <person name="Nolan M."/>
            <person name="Ohm R."/>
            <person name="Pangilinan J."/>
            <person name="Park H.-J."/>
            <person name="Ramirez L."/>
            <person name="Alfaro M."/>
            <person name="Sun H."/>
            <person name="Tritt A."/>
            <person name="Yoshinaga Y."/>
            <person name="Zwiers L.-H."/>
            <person name="Turgeon B."/>
            <person name="Goodwin S."/>
            <person name="Spatafora J."/>
            <person name="Crous P."/>
            <person name="Grigoriev I."/>
        </authorList>
    </citation>
    <scope>NUCLEOTIDE SEQUENCE</scope>
    <source>
        <strain evidence="10">CBS 130266</strain>
    </source>
</reference>
<feature type="binding site" evidence="7">
    <location>
        <position position="313"/>
    </location>
    <ligand>
        <name>Zn(2+)</name>
        <dbReference type="ChEBI" id="CHEBI:29105"/>
    </ligand>
</feature>
<evidence type="ECO:0000313" key="11">
    <source>
        <dbReference type="Proteomes" id="UP000800235"/>
    </source>
</evidence>
<feature type="active site" description="Proton acceptor" evidence="7">
    <location>
        <position position="278"/>
    </location>
</feature>
<dbReference type="GO" id="GO:0070403">
    <property type="term" value="F:NAD+ binding"/>
    <property type="evidence" value="ECO:0007669"/>
    <property type="project" value="InterPro"/>
</dbReference>
<dbReference type="SUPFAM" id="SSF52467">
    <property type="entry name" value="DHS-like NAD/FAD-binding domain"/>
    <property type="match status" value="1"/>
</dbReference>
<dbReference type="AlphaFoldDB" id="A0A9P4NSK3"/>
<dbReference type="Gene3D" id="3.40.50.1220">
    <property type="entry name" value="TPP-binding domain"/>
    <property type="match status" value="1"/>
</dbReference>
<name>A0A9P4NSK3_9PEZI</name>
<dbReference type="PROSITE" id="PS50305">
    <property type="entry name" value="SIRTUIN"/>
    <property type="match status" value="1"/>
</dbReference>
<evidence type="ECO:0000256" key="4">
    <source>
        <dbReference type="ARBA" id="ARBA00022723"/>
    </source>
</evidence>
<dbReference type="InterPro" id="IPR026591">
    <property type="entry name" value="Sirtuin_cat_small_dom_sf"/>
</dbReference>
<keyword evidence="11" id="KW-1185">Reference proteome</keyword>
<keyword evidence="3" id="KW-0808">Transferase</keyword>
<organism evidence="10 11">
    <name type="scientific">Tothia fuscella</name>
    <dbReference type="NCBI Taxonomy" id="1048955"/>
    <lineage>
        <taxon>Eukaryota</taxon>
        <taxon>Fungi</taxon>
        <taxon>Dikarya</taxon>
        <taxon>Ascomycota</taxon>
        <taxon>Pezizomycotina</taxon>
        <taxon>Dothideomycetes</taxon>
        <taxon>Pleosporomycetidae</taxon>
        <taxon>Venturiales</taxon>
        <taxon>Cylindrosympodiaceae</taxon>
        <taxon>Tothia</taxon>
    </lineage>
</organism>
<dbReference type="InterPro" id="IPR003000">
    <property type="entry name" value="Sirtuin"/>
</dbReference>
<dbReference type="EMBL" id="MU007038">
    <property type="protein sequence ID" value="KAF2430529.1"/>
    <property type="molecule type" value="Genomic_DNA"/>
</dbReference>